<name>A0A7R8X145_9CRUS</name>
<dbReference type="AlphaFoldDB" id="A0A7R8X145"/>
<sequence>MTWKISRLRFALTSSIPSVVSNVSWGFFVLDPEVHLQHFKIKPSCFVTVVRWKRDLDEEGGYRKLVRLLEVIGPDLKVTLAVSWWGEGRRMYLPLAMGPARRESFVRSVVEYPNKHDFDRFDLDWEYPGAADGSESCVDEDNFLYFCQESSEAFAAVGKRWELTAAVLVDLIYEYIISTRAFRVRLFLFVTSLMGNVFPKFTSSI</sequence>
<reference evidence="2" key="1">
    <citation type="submission" date="2020-11" db="EMBL/GenBank/DDBJ databases">
        <authorList>
            <person name="Tran Van P."/>
        </authorList>
    </citation>
    <scope>NUCLEOTIDE SEQUENCE</scope>
</reference>
<gene>
    <name evidence="2" type="ORF">DSTB1V02_LOCUS2014</name>
</gene>
<dbReference type="Proteomes" id="UP000677054">
    <property type="component" value="Unassembled WGS sequence"/>
</dbReference>
<dbReference type="GO" id="GO:0004568">
    <property type="term" value="F:chitinase activity"/>
    <property type="evidence" value="ECO:0007669"/>
    <property type="project" value="TreeGrafter"/>
</dbReference>
<dbReference type="GO" id="GO:0006032">
    <property type="term" value="P:chitin catabolic process"/>
    <property type="evidence" value="ECO:0007669"/>
    <property type="project" value="TreeGrafter"/>
</dbReference>
<dbReference type="GO" id="GO:0005975">
    <property type="term" value="P:carbohydrate metabolic process"/>
    <property type="evidence" value="ECO:0007669"/>
    <property type="project" value="InterPro"/>
</dbReference>
<protein>
    <recommendedName>
        <fullName evidence="1">GH18 domain-containing protein</fullName>
    </recommendedName>
</protein>
<dbReference type="PANTHER" id="PTHR11177:SF144">
    <property type="entry name" value="CHITINASE 5"/>
    <property type="match status" value="1"/>
</dbReference>
<dbReference type="GO" id="GO:0005576">
    <property type="term" value="C:extracellular region"/>
    <property type="evidence" value="ECO:0007669"/>
    <property type="project" value="TreeGrafter"/>
</dbReference>
<dbReference type="InterPro" id="IPR001223">
    <property type="entry name" value="Glyco_hydro18_cat"/>
</dbReference>
<dbReference type="InterPro" id="IPR017853">
    <property type="entry name" value="GH"/>
</dbReference>
<dbReference type="EMBL" id="CAJPEV010000208">
    <property type="protein sequence ID" value="CAG0882388.1"/>
    <property type="molecule type" value="Genomic_DNA"/>
</dbReference>
<dbReference type="PROSITE" id="PS51910">
    <property type="entry name" value="GH18_2"/>
    <property type="match status" value="1"/>
</dbReference>
<dbReference type="PANTHER" id="PTHR11177">
    <property type="entry name" value="CHITINASE"/>
    <property type="match status" value="1"/>
</dbReference>
<accession>A0A7R8X145</accession>
<dbReference type="EMBL" id="LR899725">
    <property type="protein sequence ID" value="CAD7242039.1"/>
    <property type="molecule type" value="Genomic_DNA"/>
</dbReference>
<dbReference type="Gene3D" id="3.20.20.80">
    <property type="entry name" value="Glycosidases"/>
    <property type="match status" value="1"/>
</dbReference>
<feature type="domain" description="GH18" evidence="1">
    <location>
        <begin position="1"/>
        <end position="205"/>
    </location>
</feature>
<evidence type="ECO:0000259" key="1">
    <source>
        <dbReference type="PROSITE" id="PS51910"/>
    </source>
</evidence>
<proteinExistence type="predicted"/>
<dbReference type="GO" id="GO:0008061">
    <property type="term" value="F:chitin binding"/>
    <property type="evidence" value="ECO:0007669"/>
    <property type="project" value="TreeGrafter"/>
</dbReference>
<organism evidence="2">
    <name type="scientific">Darwinula stevensoni</name>
    <dbReference type="NCBI Taxonomy" id="69355"/>
    <lineage>
        <taxon>Eukaryota</taxon>
        <taxon>Metazoa</taxon>
        <taxon>Ecdysozoa</taxon>
        <taxon>Arthropoda</taxon>
        <taxon>Crustacea</taxon>
        <taxon>Oligostraca</taxon>
        <taxon>Ostracoda</taxon>
        <taxon>Podocopa</taxon>
        <taxon>Podocopida</taxon>
        <taxon>Darwinulocopina</taxon>
        <taxon>Darwinuloidea</taxon>
        <taxon>Darwinulidae</taxon>
        <taxon>Darwinula</taxon>
    </lineage>
</organism>
<dbReference type="InterPro" id="IPR050314">
    <property type="entry name" value="Glycosyl_Hydrlase_18"/>
</dbReference>
<dbReference type="Pfam" id="PF00704">
    <property type="entry name" value="Glyco_hydro_18"/>
    <property type="match status" value="1"/>
</dbReference>
<feature type="non-terminal residue" evidence="2">
    <location>
        <position position="205"/>
    </location>
</feature>
<dbReference type="OrthoDB" id="73875at2759"/>
<evidence type="ECO:0000313" key="3">
    <source>
        <dbReference type="Proteomes" id="UP000677054"/>
    </source>
</evidence>
<keyword evidence="3" id="KW-1185">Reference proteome</keyword>
<dbReference type="SUPFAM" id="SSF51445">
    <property type="entry name" value="(Trans)glycosidases"/>
    <property type="match status" value="1"/>
</dbReference>
<evidence type="ECO:0000313" key="2">
    <source>
        <dbReference type="EMBL" id="CAD7242039.1"/>
    </source>
</evidence>